<proteinExistence type="predicted"/>
<dbReference type="InParanoid" id="A0A0C2WX80"/>
<evidence type="ECO:0000256" key="2">
    <source>
        <dbReference type="SAM" id="SignalP"/>
    </source>
</evidence>
<accession>A0A0C2WX80</accession>
<dbReference type="Proteomes" id="UP000054549">
    <property type="component" value="Unassembled WGS sequence"/>
</dbReference>
<evidence type="ECO:0000313" key="4">
    <source>
        <dbReference type="Proteomes" id="UP000054549"/>
    </source>
</evidence>
<keyword evidence="4" id="KW-1185">Reference proteome</keyword>
<name>A0A0C2WX80_AMAMK</name>
<sequence>MRHIVALLSFLLNIAAATTTSNSDISSSTTTPLVSTSTSTITFPSSTAPVIFPGGGYFIGATDPLITWSNGWKPQDSPCHTPFTSNKTSSPNQWMTYMVPVKASPWIYLDISSDNASFSILINNQEQVVVSNSPQSCQPQQIAGSLRTDISSNITIYVNGSNNAAEGNWSFQFNNFVIGNTSLTANSAGKTELRTGFTVYAVAVLLLSAVVVSFD</sequence>
<protein>
    <submittedName>
        <fullName evidence="3">Uncharacterized protein</fullName>
    </submittedName>
</protein>
<evidence type="ECO:0000256" key="1">
    <source>
        <dbReference type="SAM" id="Phobius"/>
    </source>
</evidence>
<keyword evidence="2" id="KW-0732">Signal</keyword>
<dbReference type="AlphaFoldDB" id="A0A0C2WX80"/>
<feature type="transmembrane region" description="Helical" evidence="1">
    <location>
        <begin position="197"/>
        <end position="214"/>
    </location>
</feature>
<organism evidence="3 4">
    <name type="scientific">Amanita muscaria (strain Koide BX008)</name>
    <dbReference type="NCBI Taxonomy" id="946122"/>
    <lineage>
        <taxon>Eukaryota</taxon>
        <taxon>Fungi</taxon>
        <taxon>Dikarya</taxon>
        <taxon>Basidiomycota</taxon>
        <taxon>Agaricomycotina</taxon>
        <taxon>Agaricomycetes</taxon>
        <taxon>Agaricomycetidae</taxon>
        <taxon>Agaricales</taxon>
        <taxon>Pluteineae</taxon>
        <taxon>Amanitaceae</taxon>
        <taxon>Amanita</taxon>
    </lineage>
</organism>
<reference evidence="3 4" key="1">
    <citation type="submission" date="2014-04" db="EMBL/GenBank/DDBJ databases">
        <title>Evolutionary Origins and Diversification of the Mycorrhizal Mutualists.</title>
        <authorList>
            <consortium name="DOE Joint Genome Institute"/>
            <consortium name="Mycorrhizal Genomics Consortium"/>
            <person name="Kohler A."/>
            <person name="Kuo A."/>
            <person name="Nagy L.G."/>
            <person name="Floudas D."/>
            <person name="Copeland A."/>
            <person name="Barry K.W."/>
            <person name="Cichocki N."/>
            <person name="Veneault-Fourrey C."/>
            <person name="LaButti K."/>
            <person name="Lindquist E.A."/>
            <person name="Lipzen A."/>
            <person name="Lundell T."/>
            <person name="Morin E."/>
            <person name="Murat C."/>
            <person name="Riley R."/>
            <person name="Ohm R."/>
            <person name="Sun H."/>
            <person name="Tunlid A."/>
            <person name="Henrissat B."/>
            <person name="Grigoriev I.V."/>
            <person name="Hibbett D.S."/>
            <person name="Martin F."/>
        </authorList>
    </citation>
    <scope>NUCLEOTIDE SEQUENCE [LARGE SCALE GENOMIC DNA]</scope>
    <source>
        <strain evidence="3 4">Koide BX008</strain>
    </source>
</reference>
<dbReference type="EMBL" id="KN818284">
    <property type="protein sequence ID" value="KIL61431.1"/>
    <property type="molecule type" value="Genomic_DNA"/>
</dbReference>
<feature type="chain" id="PRO_5002173858" evidence="2">
    <location>
        <begin position="18"/>
        <end position="215"/>
    </location>
</feature>
<evidence type="ECO:0000313" key="3">
    <source>
        <dbReference type="EMBL" id="KIL61431.1"/>
    </source>
</evidence>
<keyword evidence="1" id="KW-1133">Transmembrane helix</keyword>
<gene>
    <name evidence="3" type="ORF">M378DRAFT_166877</name>
</gene>
<dbReference type="HOGENOM" id="CLU_1282939_0_0_1"/>
<keyword evidence="1" id="KW-0472">Membrane</keyword>
<keyword evidence="1" id="KW-0812">Transmembrane</keyword>
<feature type="signal peptide" evidence="2">
    <location>
        <begin position="1"/>
        <end position="17"/>
    </location>
</feature>